<evidence type="ECO:0000313" key="2">
    <source>
        <dbReference type="EMBL" id="KAF5752616.1"/>
    </source>
</evidence>
<feature type="transmembrane region" description="Helical" evidence="1">
    <location>
        <begin position="41"/>
        <end position="60"/>
    </location>
</feature>
<reference evidence="2 3" key="1">
    <citation type="journal article" date="2020" name="Nat. Commun.">
        <title>Genome of Tripterygium wilfordii and identification of cytochrome P450 involved in triptolide biosynthesis.</title>
        <authorList>
            <person name="Tu L."/>
            <person name="Su P."/>
            <person name="Zhang Z."/>
            <person name="Gao L."/>
            <person name="Wang J."/>
            <person name="Hu T."/>
            <person name="Zhou J."/>
            <person name="Zhang Y."/>
            <person name="Zhao Y."/>
            <person name="Liu Y."/>
            <person name="Song Y."/>
            <person name="Tong Y."/>
            <person name="Lu Y."/>
            <person name="Yang J."/>
            <person name="Xu C."/>
            <person name="Jia M."/>
            <person name="Peters R.J."/>
            <person name="Huang L."/>
            <person name="Gao W."/>
        </authorList>
    </citation>
    <scope>NUCLEOTIDE SEQUENCE [LARGE SCALE GENOMIC DNA]</scope>
    <source>
        <strain evidence="3">cv. XIE 37</strain>
        <tissue evidence="2">Leaf</tissue>
    </source>
</reference>
<accession>A0A7J7E2T0</accession>
<keyword evidence="1" id="KW-0472">Membrane</keyword>
<dbReference type="InParanoid" id="A0A7J7E2T0"/>
<keyword evidence="3" id="KW-1185">Reference proteome</keyword>
<keyword evidence="1" id="KW-1133">Transmembrane helix</keyword>
<evidence type="ECO:0000313" key="3">
    <source>
        <dbReference type="Proteomes" id="UP000593562"/>
    </source>
</evidence>
<evidence type="ECO:0000256" key="1">
    <source>
        <dbReference type="SAM" id="Phobius"/>
    </source>
</evidence>
<dbReference type="Proteomes" id="UP000593562">
    <property type="component" value="Unassembled WGS sequence"/>
</dbReference>
<organism evidence="2 3">
    <name type="scientific">Tripterygium wilfordii</name>
    <name type="common">Thunder God vine</name>
    <dbReference type="NCBI Taxonomy" id="458696"/>
    <lineage>
        <taxon>Eukaryota</taxon>
        <taxon>Viridiplantae</taxon>
        <taxon>Streptophyta</taxon>
        <taxon>Embryophyta</taxon>
        <taxon>Tracheophyta</taxon>
        <taxon>Spermatophyta</taxon>
        <taxon>Magnoliopsida</taxon>
        <taxon>eudicotyledons</taxon>
        <taxon>Gunneridae</taxon>
        <taxon>Pentapetalae</taxon>
        <taxon>rosids</taxon>
        <taxon>fabids</taxon>
        <taxon>Celastrales</taxon>
        <taxon>Celastraceae</taxon>
        <taxon>Tripterygium</taxon>
    </lineage>
</organism>
<comment type="caution">
    <text evidence="2">The sequence shown here is derived from an EMBL/GenBank/DDBJ whole genome shotgun (WGS) entry which is preliminary data.</text>
</comment>
<proteinExistence type="predicted"/>
<gene>
    <name evidence="2" type="ORF">HS088_TW01G00531</name>
</gene>
<dbReference type="EMBL" id="JAAARO010000001">
    <property type="protein sequence ID" value="KAF5752616.1"/>
    <property type="molecule type" value="Genomic_DNA"/>
</dbReference>
<name>A0A7J7E2T0_TRIWF</name>
<keyword evidence="1" id="KW-0812">Transmembrane</keyword>
<sequence>MSHMPEIRIVREEYLTKKENLIRQAIQVKITRSMTSMLKQMPLEMMRMMWLIFITNYYFVSFF</sequence>
<protein>
    <submittedName>
        <fullName evidence="2">Uncharacterized protein</fullName>
    </submittedName>
</protein>
<dbReference type="AlphaFoldDB" id="A0A7J7E2T0"/>